<organism evidence="1 2">
    <name type="scientific">Fervidobacterium pennivorans</name>
    <dbReference type="NCBI Taxonomy" id="93466"/>
    <lineage>
        <taxon>Bacteria</taxon>
        <taxon>Thermotogati</taxon>
        <taxon>Thermotogota</taxon>
        <taxon>Thermotogae</taxon>
        <taxon>Thermotogales</taxon>
        <taxon>Fervidobacteriaceae</taxon>
        <taxon>Fervidobacterium</taxon>
    </lineage>
</organism>
<dbReference type="InterPro" id="IPR015943">
    <property type="entry name" value="WD40/YVTN_repeat-like_dom_sf"/>
</dbReference>
<evidence type="ECO:0000313" key="2">
    <source>
        <dbReference type="Proteomes" id="UP000077096"/>
    </source>
</evidence>
<evidence type="ECO:0000313" key="1">
    <source>
        <dbReference type="EMBL" id="ANE41846.1"/>
    </source>
</evidence>
<dbReference type="PATRIC" id="fig|93466.3.peg.1624"/>
<proteinExistence type="predicted"/>
<dbReference type="Proteomes" id="UP000077096">
    <property type="component" value="Chromosome"/>
</dbReference>
<dbReference type="EMBL" id="CP011393">
    <property type="protein sequence ID" value="ANE41846.1"/>
    <property type="molecule type" value="Genomic_DNA"/>
</dbReference>
<dbReference type="OrthoDB" id="39482at2"/>
<dbReference type="Gene3D" id="2.130.10.10">
    <property type="entry name" value="YVTN repeat-like/Quinoprotein amine dehydrogenase"/>
    <property type="match status" value="1"/>
</dbReference>
<gene>
    <name evidence="1" type="ORF">JM64_07700</name>
</gene>
<sequence>MKTRIIFWLTLLFLVSAIVEVGFSALNISGLWADTIFTKNIPDKSGPAIIAKNGGNLLFLAKDGALYEITMAGAVITKGQPSGVVNIVAPPAYISAGSNNYYIIYTTAQGTVQNKLVVHKFNSGSGGVVVKSTGIDNAAYGVNAYLDGSNIIIFFGTMSGKLYKTTYSTSSNDFTTTDTANLAGPIKVPPVLSPSKTELYVLTQNGKFYTVDTTSMFASLKIELGGDFTTPMAMDESGFLYALNMEGIIYKIDPSGSENHARFLSSANSSGPLIDGDGIIYIFGDNGKVVALNSNLVKLGEYTIGQQITTTPAIVKGVDGVTYLIVTSSTTAAGKITILSFDALTGVFTKVWEYTVPSTFPLSAAVNVAPLGALYGDNYYFVTATNNGTVYAWQFNARGPYGIWAKYGQNINNTGFIDSTANAFRTRIYLIAKEGYYGRELSDALFGSTTDYGLLYDATVVDANNNLVSTYRNYRTNERNLAKVIEGIPGSYKLIVNFATPTDAKLLIGRYITPSGGTPPSTDSRFRFRFWKTGPNDYEGSEGDNPATITFRYNDRRLEIFTDATYTFYLYHKYPLQSNAEATQIDYGFFDYNSFRNNPNTAIKTINASPTHAGKTFFAYKWNVYTWNPSESTGYTKKVYYDQDSVTLPLSGPAYLEIFYAELNATVTLLLPEFAYGKTRAYLFLDAATNSVAETIKLKTLQGITIDGIVSEEYAPDVSKLGNLSSVTSNLLQIVLRSFERPLTSTTRVATIALNLMFPERVRFTGVDNSYYMNFFDLYGYAQMLGQEVDPDQLGAKKVFRTNKFLYVVGDFDEDFDVDINDWNKFVLKLGTTVSGTDIIYNIGPREDFRQPYPNYNSYRAGYLTDNTNAVNVEDLYIFASMFGFAVPDSERVR</sequence>
<protein>
    <submittedName>
        <fullName evidence="1">Uncharacterized protein</fullName>
    </submittedName>
</protein>
<dbReference type="AlphaFoldDB" id="A0A172T4H3"/>
<dbReference type="KEGG" id="fng:JM64_07700"/>
<name>A0A172T4H3_FERPE</name>
<dbReference type="SUPFAM" id="SSF69322">
    <property type="entry name" value="Tricorn protease domain 2"/>
    <property type="match status" value="1"/>
</dbReference>
<accession>A0A172T4H3</accession>
<reference evidence="1 2" key="1">
    <citation type="submission" date="2014-08" db="EMBL/GenBank/DDBJ databases">
        <title>Fervidobacterium pennivorans DYC genome.</title>
        <authorList>
            <person name="Wushke S."/>
        </authorList>
    </citation>
    <scope>NUCLEOTIDE SEQUENCE [LARGE SCALE GENOMIC DNA]</scope>
    <source>
        <strain evidence="1 2">DYC</strain>
    </source>
</reference>